<dbReference type="Proteomes" id="UP000623467">
    <property type="component" value="Unassembled WGS sequence"/>
</dbReference>
<accession>A0A8H6XK53</accession>
<dbReference type="EMBL" id="JACAZH010000026">
    <property type="protein sequence ID" value="KAF7341810.1"/>
    <property type="molecule type" value="Genomic_DNA"/>
</dbReference>
<organism evidence="1 2">
    <name type="scientific">Mycena sanguinolenta</name>
    <dbReference type="NCBI Taxonomy" id="230812"/>
    <lineage>
        <taxon>Eukaryota</taxon>
        <taxon>Fungi</taxon>
        <taxon>Dikarya</taxon>
        <taxon>Basidiomycota</taxon>
        <taxon>Agaricomycotina</taxon>
        <taxon>Agaricomycetes</taxon>
        <taxon>Agaricomycetidae</taxon>
        <taxon>Agaricales</taxon>
        <taxon>Marasmiineae</taxon>
        <taxon>Mycenaceae</taxon>
        <taxon>Mycena</taxon>
    </lineage>
</organism>
<evidence type="ECO:0008006" key="3">
    <source>
        <dbReference type="Google" id="ProtNLM"/>
    </source>
</evidence>
<dbReference type="AlphaFoldDB" id="A0A8H6XK53"/>
<comment type="caution">
    <text evidence="1">The sequence shown here is derived from an EMBL/GenBank/DDBJ whole genome shotgun (WGS) entry which is preliminary data.</text>
</comment>
<name>A0A8H6XK53_9AGAR</name>
<sequence length="343" mass="39567">MSVSRLSAQLWCEILFLCPHSTTIVFALICRNFRAFADRILYRKVRLSYHRALLFFRTLHGQPALGKHVRLLHLHRAESVRHEGPEFEAALSCMKQLHSLHIMCPIDVKALVNCLRTPLRTFTYGLPSCDTFHRFLVQQPYITSICLHHRLNREPSSWFLPMLEKVEALSEDLADLIVGAPVRRLKFRYQPAERVTQPVVPPIFFHLSAVPIVHVECMACQLVDHDQLDIYLPHLETLVVSQDITWGDRLESNAYSRLANDLAGKLTRLPNLVLFIVVTDLGSPQAHRFCQALRRHCRAPRLGEFVFHTHNKCFRWSDFRLVDSTPTERLLIDCISHCAADLV</sequence>
<evidence type="ECO:0000313" key="1">
    <source>
        <dbReference type="EMBL" id="KAF7341810.1"/>
    </source>
</evidence>
<proteinExistence type="predicted"/>
<evidence type="ECO:0000313" key="2">
    <source>
        <dbReference type="Proteomes" id="UP000623467"/>
    </source>
</evidence>
<keyword evidence="2" id="KW-1185">Reference proteome</keyword>
<dbReference type="OrthoDB" id="3034721at2759"/>
<reference evidence="1" key="1">
    <citation type="submission" date="2020-05" db="EMBL/GenBank/DDBJ databases">
        <title>Mycena genomes resolve the evolution of fungal bioluminescence.</title>
        <authorList>
            <person name="Tsai I.J."/>
        </authorList>
    </citation>
    <scope>NUCLEOTIDE SEQUENCE</scope>
    <source>
        <strain evidence="1">160909Yilan</strain>
    </source>
</reference>
<protein>
    <recommendedName>
        <fullName evidence="3">F-box domain-containing protein</fullName>
    </recommendedName>
</protein>
<gene>
    <name evidence="1" type="ORF">MSAN_02035900</name>
</gene>